<evidence type="ECO:0000313" key="2">
    <source>
        <dbReference type="EMBL" id="KAK9202622.1"/>
    </source>
</evidence>
<keyword evidence="1" id="KW-0812">Transmembrane</keyword>
<sequence length="145" mass="16701">MKKSFMAIKLHSNFQKLGSSNNIITEPLLLLFLAFVLDFAIYLFHQLYILLSLDLYVYWSNCSTILSMILIRLLKHITTLNFASENDAKVKTKADFEKPAKLHDLSAFIYLICHLQKQRFCDASFSEVDLEELDGAVKKITMLCT</sequence>
<comment type="caution">
    <text evidence="2">The sequence shown here is derived from an EMBL/GenBank/DDBJ whole genome shotgun (WGS) entry which is preliminary data.</text>
</comment>
<accession>A0AAP0MDN9</accession>
<name>A0AAP0MDN9_9ROSI</name>
<protein>
    <submittedName>
        <fullName evidence="2">Uncharacterized protein</fullName>
    </submittedName>
</protein>
<gene>
    <name evidence="2" type="ORF">WN944_017834</name>
</gene>
<reference evidence="2 3" key="1">
    <citation type="submission" date="2024-05" db="EMBL/GenBank/DDBJ databases">
        <title>Haplotype-resolved chromosome-level genome assembly of Huyou (Citrus changshanensis).</title>
        <authorList>
            <person name="Miao C."/>
            <person name="Chen W."/>
            <person name="Wu Y."/>
            <person name="Wang L."/>
            <person name="Zhao S."/>
            <person name="Grierson D."/>
            <person name="Xu C."/>
            <person name="Chen K."/>
        </authorList>
    </citation>
    <scope>NUCLEOTIDE SEQUENCE [LARGE SCALE GENOMIC DNA]</scope>
    <source>
        <strain evidence="2">01-14</strain>
        <tissue evidence="2">Leaf</tissue>
    </source>
</reference>
<keyword evidence="1" id="KW-1133">Transmembrane helix</keyword>
<evidence type="ECO:0000313" key="3">
    <source>
        <dbReference type="Proteomes" id="UP001428341"/>
    </source>
</evidence>
<evidence type="ECO:0000256" key="1">
    <source>
        <dbReference type="SAM" id="Phobius"/>
    </source>
</evidence>
<dbReference type="AlphaFoldDB" id="A0AAP0MDN9"/>
<feature type="transmembrane region" description="Helical" evidence="1">
    <location>
        <begin position="21"/>
        <end position="44"/>
    </location>
</feature>
<keyword evidence="1" id="KW-0472">Membrane</keyword>
<dbReference type="Proteomes" id="UP001428341">
    <property type="component" value="Unassembled WGS sequence"/>
</dbReference>
<feature type="transmembrane region" description="Helical" evidence="1">
    <location>
        <begin position="56"/>
        <end position="74"/>
    </location>
</feature>
<keyword evidence="3" id="KW-1185">Reference proteome</keyword>
<proteinExistence type="predicted"/>
<dbReference type="EMBL" id="JBCGBO010000005">
    <property type="protein sequence ID" value="KAK9202622.1"/>
    <property type="molecule type" value="Genomic_DNA"/>
</dbReference>
<organism evidence="2 3">
    <name type="scientific">Citrus x changshan-huyou</name>
    <dbReference type="NCBI Taxonomy" id="2935761"/>
    <lineage>
        <taxon>Eukaryota</taxon>
        <taxon>Viridiplantae</taxon>
        <taxon>Streptophyta</taxon>
        <taxon>Embryophyta</taxon>
        <taxon>Tracheophyta</taxon>
        <taxon>Spermatophyta</taxon>
        <taxon>Magnoliopsida</taxon>
        <taxon>eudicotyledons</taxon>
        <taxon>Gunneridae</taxon>
        <taxon>Pentapetalae</taxon>
        <taxon>rosids</taxon>
        <taxon>malvids</taxon>
        <taxon>Sapindales</taxon>
        <taxon>Rutaceae</taxon>
        <taxon>Aurantioideae</taxon>
        <taxon>Citrus</taxon>
    </lineage>
</organism>